<accession>A0AAD7CPR1</accession>
<sequence length="247" mass="27971">MPVFQLSLVVQLFVSEVVAVQMSPLRRMMFLQTSPIALHFVFVEAQHQRMICATIESSEPNDEALRRQRKASGPSKPRKRVSTSKNKGKDKAHESDPEPSKIFVDLFARANISTPKSLVGGVQFYGSSHRSLTWSREIPDRYIHGLATMSDVTHVIITINPELARPKLEAIWIMVDTMFTVYYSANNAIRLGQPDQLHKMSTPRSNFILTLLRAKQLDCETAQVIKAMMTPGVLENPNYSLQAWFKN</sequence>
<feature type="chain" id="PRO_5041968472" evidence="2">
    <location>
        <begin position="20"/>
        <end position="247"/>
    </location>
</feature>
<organism evidence="3 4">
    <name type="scientific">Mycena rosella</name>
    <name type="common">Pink bonnet</name>
    <name type="synonym">Agaricus rosellus</name>
    <dbReference type="NCBI Taxonomy" id="1033263"/>
    <lineage>
        <taxon>Eukaryota</taxon>
        <taxon>Fungi</taxon>
        <taxon>Dikarya</taxon>
        <taxon>Basidiomycota</taxon>
        <taxon>Agaricomycotina</taxon>
        <taxon>Agaricomycetes</taxon>
        <taxon>Agaricomycetidae</taxon>
        <taxon>Agaricales</taxon>
        <taxon>Marasmiineae</taxon>
        <taxon>Mycenaceae</taxon>
        <taxon>Mycena</taxon>
    </lineage>
</organism>
<keyword evidence="2" id="KW-0732">Signal</keyword>
<keyword evidence="4" id="KW-1185">Reference proteome</keyword>
<comment type="caution">
    <text evidence="3">The sequence shown here is derived from an EMBL/GenBank/DDBJ whole genome shotgun (WGS) entry which is preliminary data.</text>
</comment>
<evidence type="ECO:0000313" key="3">
    <source>
        <dbReference type="EMBL" id="KAJ7657042.1"/>
    </source>
</evidence>
<dbReference type="Proteomes" id="UP001221757">
    <property type="component" value="Unassembled WGS sequence"/>
</dbReference>
<evidence type="ECO:0000313" key="4">
    <source>
        <dbReference type="Proteomes" id="UP001221757"/>
    </source>
</evidence>
<gene>
    <name evidence="3" type="ORF">B0H17DRAFT_1146021</name>
</gene>
<proteinExistence type="predicted"/>
<feature type="signal peptide" evidence="2">
    <location>
        <begin position="1"/>
        <end position="19"/>
    </location>
</feature>
<name>A0AAD7CPR1_MYCRO</name>
<evidence type="ECO:0000256" key="2">
    <source>
        <dbReference type="SAM" id="SignalP"/>
    </source>
</evidence>
<dbReference type="AlphaFoldDB" id="A0AAD7CPR1"/>
<reference evidence="3" key="1">
    <citation type="submission" date="2023-03" db="EMBL/GenBank/DDBJ databases">
        <title>Massive genome expansion in bonnet fungi (Mycena s.s.) driven by repeated elements and novel gene families across ecological guilds.</title>
        <authorList>
            <consortium name="Lawrence Berkeley National Laboratory"/>
            <person name="Harder C.B."/>
            <person name="Miyauchi S."/>
            <person name="Viragh M."/>
            <person name="Kuo A."/>
            <person name="Thoen E."/>
            <person name="Andreopoulos B."/>
            <person name="Lu D."/>
            <person name="Skrede I."/>
            <person name="Drula E."/>
            <person name="Henrissat B."/>
            <person name="Morin E."/>
            <person name="Kohler A."/>
            <person name="Barry K."/>
            <person name="LaButti K."/>
            <person name="Morin E."/>
            <person name="Salamov A."/>
            <person name="Lipzen A."/>
            <person name="Mereny Z."/>
            <person name="Hegedus B."/>
            <person name="Baldrian P."/>
            <person name="Stursova M."/>
            <person name="Weitz H."/>
            <person name="Taylor A."/>
            <person name="Grigoriev I.V."/>
            <person name="Nagy L.G."/>
            <person name="Martin F."/>
            <person name="Kauserud H."/>
        </authorList>
    </citation>
    <scope>NUCLEOTIDE SEQUENCE</scope>
    <source>
        <strain evidence="3">CBHHK067</strain>
    </source>
</reference>
<feature type="region of interest" description="Disordered" evidence="1">
    <location>
        <begin position="61"/>
        <end position="97"/>
    </location>
</feature>
<feature type="compositionally biased region" description="Basic and acidic residues" evidence="1">
    <location>
        <begin position="87"/>
        <end position="97"/>
    </location>
</feature>
<feature type="compositionally biased region" description="Basic residues" evidence="1">
    <location>
        <begin position="76"/>
        <end position="86"/>
    </location>
</feature>
<protein>
    <submittedName>
        <fullName evidence="3">Uncharacterized protein</fullName>
    </submittedName>
</protein>
<dbReference type="EMBL" id="JARKIE010000294">
    <property type="protein sequence ID" value="KAJ7657042.1"/>
    <property type="molecule type" value="Genomic_DNA"/>
</dbReference>
<evidence type="ECO:0000256" key="1">
    <source>
        <dbReference type="SAM" id="MobiDB-lite"/>
    </source>
</evidence>